<accession>A0A3N2D104</accession>
<evidence type="ECO:0000256" key="3">
    <source>
        <dbReference type="ARBA" id="ARBA00022692"/>
    </source>
</evidence>
<dbReference type="GO" id="GO:0016117">
    <property type="term" value="P:carotenoid biosynthetic process"/>
    <property type="evidence" value="ECO:0007669"/>
    <property type="project" value="UniProtKB-KW"/>
</dbReference>
<evidence type="ECO:0000256" key="7">
    <source>
        <dbReference type="ARBA" id="ARBA00023235"/>
    </source>
</evidence>
<organism evidence="10 11">
    <name type="scientific">Salana multivorans</name>
    <dbReference type="NCBI Taxonomy" id="120377"/>
    <lineage>
        <taxon>Bacteria</taxon>
        <taxon>Bacillati</taxon>
        <taxon>Actinomycetota</taxon>
        <taxon>Actinomycetes</taxon>
        <taxon>Micrococcales</taxon>
        <taxon>Beutenbergiaceae</taxon>
        <taxon>Salana</taxon>
    </lineage>
</organism>
<feature type="domain" description="Lycopene cyclase" evidence="9">
    <location>
        <begin position="12"/>
        <end position="94"/>
    </location>
</feature>
<dbReference type="GO" id="GO:0016872">
    <property type="term" value="F:intramolecular lyase activity"/>
    <property type="evidence" value="ECO:0007669"/>
    <property type="project" value="InterPro"/>
</dbReference>
<sequence length="136" mass="15375">MDSWQYVILLGACLVLTLPLELVLGARVYRSPRRLVLAMIPMLVVFLTWDVVGIVREHWWYSERYVSGLRIGPMPLEELLFFLVIPVCGLLTYEAVGRVVTLVREPGRLAFRWPDGLVRVAPAGDETTKGTVELHG</sequence>
<dbReference type="GO" id="GO:0016020">
    <property type="term" value="C:membrane"/>
    <property type="evidence" value="ECO:0007669"/>
    <property type="project" value="UniProtKB-SubCell"/>
</dbReference>
<dbReference type="NCBIfam" id="TIGR03462">
    <property type="entry name" value="CarR_dom_SF"/>
    <property type="match status" value="1"/>
</dbReference>
<dbReference type="AlphaFoldDB" id="A0A3N2D104"/>
<proteinExistence type="predicted"/>
<keyword evidence="7" id="KW-0413">Isomerase</keyword>
<feature type="transmembrane region" description="Helical" evidence="8">
    <location>
        <begin position="6"/>
        <end position="24"/>
    </location>
</feature>
<protein>
    <submittedName>
        <fullName evidence="10">Lycopene cyclase domain-containing protein</fullName>
    </submittedName>
</protein>
<keyword evidence="4" id="KW-0125">Carotenoid biosynthesis</keyword>
<dbReference type="Pfam" id="PF18916">
    <property type="entry name" value="Lycopene_cyc"/>
    <property type="match status" value="1"/>
</dbReference>
<feature type="transmembrane region" description="Helical" evidence="8">
    <location>
        <begin position="36"/>
        <end position="59"/>
    </location>
</feature>
<name>A0A3N2D104_9MICO</name>
<dbReference type="InterPro" id="IPR017825">
    <property type="entry name" value="Lycopene_cyclase_dom"/>
</dbReference>
<evidence type="ECO:0000256" key="2">
    <source>
        <dbReference type="ARBA" id="ARBA00004829"/>
    </source>
</evidence>
<evidence type="ECO:0000256" key="4">
    <source>
        <dbReference type="ARBA" id="ARBA00022746"/>
    </source>
</evidence>
<gene>
    <name evidence="10" type="ORF">EDD28_2572</name>
</gene>
<keyword evidence="5 8" id="KW-1133">Transmembrane helix</keyword>
<dbReference type="Proteomes" id="UP000275356">
    <property type="component" value="Unassembled WGS sequence"/>
</dbReference>
<keyword evidence="11" id="KW-1185">Reference proteome</keyword>
<evidence type="ECO:0000313" key="10">
    <source>
        <dbReference type="EMBL" id="ROR93164.1"/>
    </source>
</evidence>
<evidence type="ECO:0000259" key="9">
    <source>
        <dbReference type="Pfam" id="PF18916"/>
    </source>
</evidence>
<evidence type="ECO:0000313" key="11">
    <source>
        <dbReference type="Proteomes" id="UP000275356"/>
    </source>
</evidence>
<evidence type="ECO:0000256" key="1">
    <source>
        <dbReference type="ARBA" id="ARBA00004141"/>
    </source>
</evidence>
<comment type="subcellular location">
    <subcellularLocation>
        <location evidence="1">Membrane</location>
        <topology evidence="1">Multi-pass membrane protein</topology>
    </subcellularLocation>
</comment>
<keyword evidence="6 8" id="KW-0472">Membrane</keyword>
<keyword evidence="3 8" id="KW-0812">Transmembrane</keyword>
<reference evidence="10 11" key="1">
    <citation type="submission" date="2018-11" db="EMBL/GenBank/DDBJ databases">
        <title>Sequencing the genomes of 1000 actinobacteria strains.</title>
        <authorList>
            <person name="Klenk H.-P."/>
        </authorList>
    </citation>
    <scope>NUCLEOTIDE SEQUENCE [LARGE SCALE GENOMIC DNA]</scope>
    <source>
        <strain evidence="10 11">DSM 13521</strain>
    </source>
</reference>
<dbReference type="RefSeq" id="WP_245968074.1">
    <property type="nucleotide sequence ID" value="NZ_RKHQ01000002.1"/>
</dbReference>
<evidence type="ECO:0000256" key="6">
    <source>
        <dbReference type="ARBA" id="ARBA00023136"/>
    </source>
</evidence>
<evidence type="ECO:0000256" key="5">
    <source>
        <dbReference type="ARBA" id="ARBA00022989"/>
    </source>
</evidence>
<dbReference type="GO" id="GO:0045436">
    <property type="term" value="F:lycopene beta cyclase activity"/>
    <property type="evidence" value="ECO:0007669"/>
    <property type="project" value="UniProtKB-ARBA"/>
</dbReference>
<feature type="transmembrane region" description="Helical" evidence="8">
    <location>
        <begin position="79"/>
        <end position="103"/>
    </location>
</feature>
<comment type="caution">
    <text evidence="10">The sequence shown here is derived from an EMBL/GenBank/DDBJ whole genome shotgun (WGS) entry which is preliminary data.</text>
</comment>
<comment type="pathway">
    <text evidence="2">Carotenoid biosynthesis.</text>
</comment>
<dbReference type="EMBL" id="RKHQ01000002">
    <property type="protein sequence ID" value="ROR93164.1"/>
    <property type="molecule type" value="Genomic_DNA"/>
</dbReference>
<evidence type="ECO:0000256" key="8">
    <source>
        <dbReference type="SAM" id="Phobius"/>
    </source>
</evidence>